<dbReference type="Proteomes" id="UP000298652">
    <property type="component" value="Chromosome 9"/>
</dbReference>
<sequence length="219" mass="23582">MFEMIRTDSVWGLYRRLVTRGRDEAAKVKGIRRGEEKRYGNGKPACLNESPARRRPQAHIAAVTHASLPSSSVPPCAPCALPVTFALRPPPPAILRPAPVATGRPPLRLVRHQPPLPSASGLQLQPVEKPKLKLRQTGPYPCIQRCSLPRLYSQVACARPGRPRSREELGPRSRIDHGPSHPRLLHAGFPIPPIPQSLAAPGCGGQPGGSGGGSSSHIR</sequence>
<evidence type="ECO:0000313" key="3">
    <source>
        <dbReference type="Proteomes" id="UP000298652"/>
    </source>
</evidence>
<reference evidence="2" key="1">
    <citation type="submission" date="2019-03" db="EMBL/GenBank/DDBJ databases">
        <title>WGS assembly of Setaria viridis.</title>
        <authorList>
            <person name="Huang P."/>
            <person name="Jenkins J."/>
            <person name="Grimwood J."/>
            <person name="Barry K."/>
            <person name="Healey A."/>
            <person name="Mamidi S."/>
            <person name="Sreedasyam A."/>
            <person name="Shu S."/>
            <person name="Feldman M."/>
            <person name="Wu J."/>
            <person name="Yu Y."/>
            <person name="Chen C."/>
            <person name="Johnson J."/>
            <person name="Rokhsar D."/>
            <person name="Baxter I."/>
            <person name="Schmutz J."/>
            <person name="Brutnell T."/>
            <person name="Kellogg E."/>
        </authorList>
    </citation>
    <scope>NUCLEOTIDE SEQUENCE [LARGE SCALE GENOMIC DNA]</scope>
</reference>
<gene>
    <name evidence="2" type="ORF">SEVIR_9G309700v2</name>
</gene>
<feature type="compositionally biased region" description="Basic and acidic residues" evidence="1">
    <location>
        <begin position="164"/>
        <end position="179"/>
    </location>
</feature>
<dbReference type="Gramene" id="TKV94653">
    <property type="protein sequence ID" value="TKV94653"/>
    <property type="gene ID" value="SEVIR_9G309700v2"/>
</dbReference>
<proteinExistence type="predicted"/>
<dbReference type="AlphaFoldDB" id="A0A4U6T263"/>
<feature type="compositionally biased region" description="Gly residues" evidence="1">
    <location>
        <begin position="202"/>
        <end position="219"/>
    </location>
</feature>
<evidence type="ECO:0000256" key="1">
    <source>
        <dbReference type="SAM" id="MobiDB-lite"/>
    </source>
</evidence>
<feature type="region of interest" description="Disordered" evidence="1">
    <location>
        <begin position="158"/>
        <end position="219"/>
    </location>
</feature>
<organism evidence="2 3">
    <name type="scientific">Setaria viridis</name>
    <name type="common">Green bristlegrass</name>
    <name type="synonym">Setaria italica subsp. viridis</name>
    <dbReference type="NCBI Taxonomy" id="4556"/>
    <lineage>
        <taxon>Eukaryota</taxon>
        <taxon>Viridiplantae</taxon>
        <taxon>Streptophyta</taxon>
        <taxon>Embryophyta</taxon>
        <taxon>Tracheophyta</taxon>
        <taxon>Spermatophyta</taxon>
        <taxon>Magnoliopsida</taxon>
        <taxon>Liliopsida</taxon>
        <taxon>Poales</taxon>
        <taxon>Poaceae</taxon>
        <taxon>PACMAD clade</taxon>
        <taxon>Panicoideae</taxon>
        <taxon>Panicodae</taxon>
        <taxon>Paniceae</taxon>
        <taxon>Cenchrinae</taxon>
        <taxon>Setaria</taxon>
    </lineage>
</organism>
<keyword evidence="3" id="KW-1185">Reference proteome</keyword>
<evidence type="ECO:0000313" key="2">
    <source>
        <dbReference type="EMBL" id="TKV94653.1"/>
    </source>
</evidence>
<accession>A0A4U6T263</accession>
<protein>
    <submittedName>
        <fullName evidence="2">Uncharacterized protein</fullName>
    </submittedName>
</protein>
<name>A0A4U6T263_SETVI</name>
<dbReference type="EMBL" id="CM016560">
    <property type="protein sequence ID" value="TKV94653.1"/>
    <property type="molecule type" value="Genomic_DNA"/>
</dbReference>